<reference evidence="3 4" key="1">
    <citation type="journal article" date="2014" name="Curr. Microbiol.">
        <title>Spirosoma radiotolerans sp. nov., a gamma-radiation-resistant bacterium isolated from gamma ray-irradiated soil.</title>
        <authorList>
            <person name="Lee J.J."/>
            <person name="Srinivasan S."/>
            <person name="Lim S."/>
            <person name="Joe M."/>
            <person name="Im S."/>
            <person name="Bae S.I."/>
            <person name="Park K.R."/>
            <person name="Han J.H."/>
            <person name="Park S.H."/>
            <person name="Joo B.M."/>
            <person name="Park S.J."/>
            <person name="Kim M.K."/>
        </authorList>
    </citation>
    <scope>NUCLEOTIDE SEQUENCE [LARGE SCALE GENOMIC DNA]</scope>
    <source>
        <strain evidence="3 4">DG5A</strain>
    </source>
</reference>
<dbReference type="GO" id="GO:0016787">
    <property type="term" value="F:hydrolase activity"/>
    <property type="evidence" value="ECO:0007669"/>
    <property type="project" value="InterPro"/>
</dbReference>
<evidence type="ECO:0000256" key="1">
    <source>
        <dbReference type="SAM" id="Phobius"/>
    </source>
</evidence>
<organism evidence="3 4">
    <name type="scientific">Spirosoma radiotolerans</name>
    <dbReference type="NCBI Taxonomy" id="1379870"/>
    <lineage>
        <taxon>Bacteria</taxon>
        <taxon>Pseudomonadati</taxon>
        <taxon>Bacteroidota</taxon>
        <taxon>Cytophagia</taxon>
        <taxon>Cytophagales</taxon>
        <taxon>Cytophagaceae</taxon>
        <taxon>Spirosoma</taxon>
    </lineage>
</organism>
<dbReference type="Pfam" id="PF07859">
    <property type="entry name" value="Abhydrolase_3"/>
    <property type="match status" value="1"/>
</dbReference>
<dbReference type="Gene3D" id="3.40.50.1820">
    <property type="entry name" value="alpha/beta hydrolase"/>
    <property type="match status" value="1"/>
</dbReference>
<dbReference type="HOGENOM" id="CLU_2738022_0_0_10"/>
<dbReference type="EMBL" id="CP010429">
    <property type="protein sequence ID" value="AKD57143.1"/>
    <property type="molecule type" value="Genomic_DNA"/>
</dbReference>
<dbReference type="RefSeq" id="WP_046576735.1">
    <property type="nucleotide sequence ID" value="NZ_CP010429.1"/>
</dbReference>
<evidence type="ECO:0000313" key="4">
    <source>
        <dbReference type="Proteomes" id="UP000033054"/>
    </source>
</evidence>
<keyword evidence="1" id="KW-1133">Transmembrane helix</keyword>
<dbReference type="InterPro" id="IPR029058">
    <property type="entry name" value="AB_hydrolase_fold"/>
</dbReference>
<sequence length="71" mass="7671">MRVKNNAAQLNGNPVKVAVTGESAGGYMAITVSMMARDRGLGLPIHALSVFPVANNFLFYWKANDHFSSTD</sequence>
<dbReference type="STRING" id="1379870.SD10_21840"/>
<feature type="transmembrane region" description="Helical" evidence="1">
    <location>
        <begin position="41"/>
        <end position="61"/>
    </location>
</feature>
<proteinExistence type="predicted"/>
<dbReference type="KEGG" id="srd:SD10_21840"/>
<keyword evidence="1" id="KW-0812">Transmembrane</keyword>
<feature type="domain" description="Alpha/beta hydrolase fold-3" evidence="2">
    <location>
        <begin position="3"/>
        <end position="54"/>
    </location>
</feature>
<dbReference type="InterPro" id="IPR013094">
    <property type="entry name" value="AB_hydrolase_3"/>
</dbReference>
<dbReference type="SUPFAM" id="SSF53474">
    <property type="entry name" value="alpha/beta-Hydrolases"/>
    <property type="match status" value="1"/>
</dbReference>
<dbReference type="AlphaFoldDB" id="A0A0E3ZYN7"/>
<name>A0A0E3ZYN7_9BACT</name>
<accession>A0A0E3ZYN7</accession>
<protein>
    <recommendedName>
        <fullName evidence="2">Alpha/beta hydrolase fold-3 domain-containing protein</fullName>
    </recommendedName>
</protein>
<gene>
    <name evidence="3" type="ORF">SD10_21840</name>
</gene>
<evidence type="ECO:0000313" key="3">
    <source>
        <dbReference type="EMBL" id="AKD57143.1"/>
    </source>
</evidence>
<dbReference type="PATRIC" id="fig|1379870.5.peg.4723"/>
<evidence type="ECO:0000259" key="2">
    <source>
        <dbReference type="Pfam" id="PF07859"/>
    </source>
</evidence>
<keyword evidence="1" id="KW-0472">Membrane</keyword>
<dbReference type="Proteomes" id="UP000033054">
    <property type="component" value="Chromosome"/>
</dbReference>
<keyword evidence="4" id="KW-1185">Reference proteome</keyword>